<feature type="compositionally biased region" description="Polar residues" evidence="7">
    <location>
        <begin position="1151"/>
        <end position="1166"/>
    </location>
</feature>
<feature type="region of interest" description="Disordered" evidence="7">
    <location>
        <begin position="944"/>
        <end position="1048"/>
    </location>
</feature>
<dbReference type="GO" id="GO:0005634">
    <property type="term" value="C:nucleus"/>
    <property type="evidence" value="ECO:0007669"/>
    <property type="project" value="UniProtKB-SubCell"/>
</dbReference>
<feature type="domain" description="Fork-head" evidence="9">
    <location>
        <begin position="1245"/>
        <end position="1329"/>
    </location>
</feature>
<reference evidence="10" key="1">
    <citation type="submission" date="2023-08" db="EMBL/GenBank/DDBJ databases">
        <title>Black Yeasts Isolated from many extreme environments.</title>
        <authorList>
            <person name="Coleine C."/>
            <person name="Stajich J.E."/>
            <person name="Selbmann L."/>
        </authorList>
    </citation>
    <scope>NUCLEOTIDE SEQUENCE</scope>
    <source>
        <strain evidence="10">CCFEE 5810</strain>
    </source>
</reference>
<evidence type="ECO:0000256" key="3">
    <source>
        <dbReference type="ARBA" id="ARBA00022833"/>
    </source>
</evidence>
<dbReference type="Pfam" id="PF00628">
    <property type="entry name" value="PHD"/>
    <property type="match status" value="1"/>
</dbReference>
<dbReference type="InterPro" id="IPR019787">
    <property type="entry name" value="Znf_PHD-finger"/>
</dbReference>
<dbReference type="InterPro" id="IPR001965">
    <property type="entry name" value="Znf_PHD"/>
</dbReference>
<feature type="compositionally biased region" description="Low complexity" evidence="7">
    <location>
        <begin position="520"/>
        <end position="530"/>
    </location>
</feature>
<proteinExistence type="predicted"/>
<feature type="region of interest" description="Disordered" evidence="7">
    <location>
        <begin position="847"/>
        <end position="888"/>
    </location>
</feature>
<feature type="compositionally biased region" description="Polar residues" evidence="7">
    <location>
        <begin position="11"/>
        <end position="27"/>
    </location>
</feature>
<protein>
    <recommendedName>
        <fullName evidence="12">PHD-type domain-containing protein</fullName>
    </recommendedName>
</protein>
<dbReference type="InterPro" id="IPR036388">
    <property type="entry name" value="WH-like_DNA-bd_sf"/>
</dbReference>
<feature type="compositionally biased region" description="Pro residues" evidence="7">
    <location>
        <begin position="105"/>
        <end position="118"/>
    </location>
</feature>
<comment type="caution">
    <text evidence="10">The sequence shown here is derived from an EMBL/GenBank/DDBJ whole genome shotgun (WGS) entry which is preliminary data.</text>
</comment>
<feature type="compositionally biased region" description="Basic and acidic residues" evidence="7">
    <location>
        <begin position="1016"/>
        <end position="1025"/>
    </location>
</feature>
<evidence type="ECO:0000313" key="11">
    <source>
        <dbReference type="Proteomes" id="UP001310594"/>
    </source>
</evidence>
<feature type="region of interest" description="Disordered" evidence="7">
    <location>
        <begin position="61"/>
        <end position="220"/>
    </location>
</feature>
<dbReference type="GO" id="GO:0003700">
    <property type="term" value="F:DNA-binding transcription factor activity"/>
    <property type="evidence" value="ECO:0007669"/>
    <property type="project" value="InterPro"/>
</dbReference>
<dbReference type="SUPFAM" id="SSF46785">
    <property type="entry name" value="Winged helix' DNA-binding domain"/>
    <property type="match status" value="1"/>
</dbReference>
<feature type="compositionally biased region" description="Basic and acidic residues" evidence="7">
    <location>
        <begin position="165"/>
        <end position="179"/>
    </location>
</feature>
<evidence type="ECO:0000256" key="6">
    <source>
        <dbReference type="PROSITE-ProRule" id="PRU00146"/>
    </source>
</evidence>
<feature type="compositionally biased region" description="Basic and acidic residues" evidence="7">
    <location>
        <begin position="1457"/>
        <end position="1469"/>
    </location>
</feature>
<dbReference type="PROSITE" id="PS50016">
    <property type="entry name" value="ZF_PHD_2"/>
    <property type="match status" value="1"/>
</dbReference>
<dbReference type="GO" id="GO:0008270">
    <property type="term" value="F:zinc ion binding"/>
    <property type="evidence" value="ECO:0007669"/>
    <property type="project" value="UniProtKB-KW"/>
</dbReference>
<feature type="compositionally biased region" description="Basic and acidic residues" evidence="7">
    <location>
        <begin position="1561"/>
        <end position="1577"/>
    </location>
</feature>
<feature type="compositionally biased region" description="Polar residues" evidence="7">
    <location>
        <begin position="1647"/>
        <end position="1662"/>
    </location>
</feature>
<gene>
    <name evidence="10" type="ORF">LTR97_007475</name>
</gene>
<dbReference type="PROSITE" id="PS50039">
    <property type="entry name" value="FORK_HEAD_3"/>
    <property type="match status" value="1"/>
</dbReference>
<dbReference type="SMART" id="SM00249">
    <property type="entry name" value="PHD"/>
    <property type="match status" value="1"/>
</dbReference>
<keyword evidence="5" id="KW-0539">Nucleus</keyword>
<feature type="region of interest" description="Disordered" evidence="7">
    <location>
        <begin position="1061"/>
        <end position="1233"/>
    </location>
</feature>
<dbReference type="InterPro" id="IPR011011">
    <property type="entry name" value="Znf_FYVE_PHD"/>
</dbReference>
<dbReference type="EMBL" id="JAVRQU010000011">
    <property type="protein sequence ID" value="KAK5697338.1"/>
    <property type="molecule type" value="Genomic_DNA"/>
</dbReference>
<feature type="compositionally biased region" description="Low complexity" evidence="7">
    <location>
        <begin position="1120"/>
        <end position="1133"/>
    </location>
</feature>
<accession>A0AAN7ZZZ1</accession>
<feature type="compositionally biased region" description="Basic and acidic residues" evidence="7">
    <location>
        <begin position="959"/>
        <end position="978"/>
    </location>
</feature>
<feature type="region of interest" description="Disordered" evidence="7">
    <location>
        <begin position="518"/>
        <end position="547"/>
    </location>
</feature>
<feature type="compositionally biased region" description="Polar residues" evidence="7">
    <location>
        <begin position="1061"/>
        <end position="1072"/>
    </location>
</feature>
<evidence type="ECO:0000259" key="8">
    <source>
        <dbReference type="PROSITE" id="PS50016"/>
    </source>
</evidence>
<dbReference type="Gene3D" id="3.30.40.10">
    <property type="entry name" value="Zinc/RING finger domain, C3HC4 (zinc finger)"/>
    <property type="match status" value="1"/>
</dbReference>
<dbReference type="SMART" id="SM00339">
    <property type="entry name" value="FH"/>
    <property type="match status" value="1"/>
</dbReference>
<keyword evidence="1" id="KW-0479">Metal-binding</keyword>
<organism evidence="10 11">
    <name type="scientific">Elasticomyces elasticus</name>
    <dbReference type="NCBI Taxonomy" id="574655"/>
    <lineage>
        <taxon>Eukaryota</taxon>
        <taxon>Fungi</taxon>
        <taxon>Dikarya</taxon>
        <taxon>Ascomycota</taxon>
        <taxon>Pezizomycotina</taxon>
        <taxon>Dothideomycetes</taxon>
        <taxon>Dothideomycetidae</taxon>
        <taxon>Mycosphaerellales</taxon>
        <taxon>Teratosphaeriaceae</taxon>
        <taxon>Elasticomyces</taxon>
    </lineage>
</organism>
<dbReference type="Gene3D" id="1.10.10.10">
    <property type="entry name" value="Winged helix-like DNA-binding domain superfamily/Winged helix DNA-binding domain"/>
    <property type="match status" value="1"/>
</dbReference>
<evidence type="ECO:0000256" key="2">
    <source>
        <dbReference type="ARBA" id="ARBA00022771"/>
    </source>
</evidence>
<evidence type="ECO:0008006" key="12">
    <source>
        <dbReference type="Google" id="ProtNLM"/>
    </source>
</evidence>
<feature type="compositionally biased region" description="Basic and acidic residues" evidence="7">
    <location>
        <begin position="1073"/>
        <end position="1085"/>
    </location>
</feature>
<dbReference type="InterPro" id="IPR001766">
    <property type="entry name" value="Fork_head_dom"/>
</dbReference>
<evidence type="ECO:0000256" key="4">
    <source>
        <dbReference type="ARBA" id="ARBA00023125"/>
    </source>
</evidence>
<evidence type="ECO:0000259" key="9">
    <source>
        <dbReference type="PROSITE" id="PS50039"/>
    </source>
</evidence>
<comment type="subcellular location">
    <subcellularLocation>
        <location evidence="5">Nucleus</location>
    </subcellularLocation>
</comment>
<feature type="compositionally biased region" description="Basic and acidic residues" evidence="7">
    <location>
        <begin position="1370"/>
        <end position="1390"/>
    </location>
</feature>
<keyword evidence="3" id="KW-0862">Zinc</keyword>
<dbReference type="PROSITE" id="PS01359">
    <property type="entry name" value="ZF_PHD_1"/>
    <property type="match status" value="1"/>
</dbReference>
<dbReference type="SUPFAM" id="SSF57903">
    <property type="entry name" value="FYVE/PHD zinc finger"/>
    <property type="match status" value="1"/>
</dbReference>
<sequence length="1753" mass="191848">MPGAMPKDASASPQPSNVNEYAITSNMRLGEGQQVHYPPARASPRVPQLRHRDGEVEFAIKGNSPQSLARTFRRDDHPLEDVRPRYEEQEHPERYRWREYDDYLPGPPPFDHGPPRSPPYDLYERRRYSPHDFYDARRRSFSPEQRMPQSPIRARPALSSPHQSRRPDLMSPEFHEPFSGHRRPVRNLSWTAPKAIGQDLMEPEDMRSPVAHEPSDVRSLRSRGSVTIEFNGIKDVPTGPKPSGKPTYRPTTIGPLPPVSAATRAAPHIFISAESLPPDPATVRHLGGFLKSDLPADILVDNAGYYLTWPDTTEGHEKLDQCVANKGGLQLFSMHTLVMVAYHKGQPRTDQPGEAPSPMLERTRPEPTRGGFLSRLFSTEEPKMQLPPTDPHILLLGPPKTAFFVKHLRGFLGSPQPVEIFVDKSGFYLTWPDTQKGHDSLDKCIARKDGSVFYGKYTIRMTAFHDGGPAVESAHITPTKPVEAALNAVSPRVVILQGIEPGRAIKQPIPQTTEDLMKKPSVLSSSPLRVPSRHEGDDASVVSGRTASSDISGSDCHACKAGVKHATDILVLCSTCPRRYHRRCHPSPAIPIDIDAWQCQRCVKKGVEPRPIQSLALQAVVEEDGPPARRLRLDQAVAVGVMAAESRDGPDNHLDTNGKREHEAAGVDTVEGAEIAGSAVKRSLRIAGELPEDNTRKTADPSVSQDHSSEADRLVEASFAAADASKTTSEIPATKPKSRFVRKKIGLQSFVAEVGNTDQTAAPSPAQAPVKLSLGRKITSNVGSTETVPDLAKPNPSLTQAASLTSLQTPASEQSTSVRTSAETGMLSSMVKETVSAMPTSIGELKSATTEPMELDKTNAPPNPSAEVPETPEVSKESRLRSSVTAAVKTTEPDQIITSPKPNSSMPEKAKMKPIMGTCGQCGKHIFVSAKNAVGTCFNCRKSNEQASAENPEPAPSEKLTRGEDAAVKPAASKEETPVRPTKNTTTDVTHVDVVQAALKDPVPRKESQANGSQDKALHLPRDAESSLPSKQMQKALSAQQSATKSPSTLVILKLAAKSKLTAQTAITSDNSVTERQKDTAHNKPAETTADVDDASISLENPPTRKIVKLPIGSTALKKPAAPSQAAPSPTQADNPSTPVVPRVDKGKGTAKSSYPRTWFNHSNPAEDTDNDAEVEVPPSSPARLTKRGKGRPRAASAESLDSSASPERSPQKSVTPAQGLGSGNRKRKRRERADFTAKNILALRPKCTYDELISFALCEAPGHRLQSRSIVAWIANNIPGYLLDGDPWTGRISMTLSANCDKGKYLFVKQEAHEDDEGVDGTGSWWKLKDKMVEKSQRWDPVLKEPVSPLRWGTRKKKDVVKKNVAPKETAEEEHVLNKSWRAADKSASFEEEGEDEADDAPPLKPRRAGRAERDKTLSTIGAVEEPTMVQPPQPVKRASKSAPSRLAGKFAKRRRESDRIVVDHAVPDKGGAAHGKLTSDRHEMDFPSSDEEPLAKKVQRSKPAVRFPPPAAAMMSATTTFDTMADVEMEETAEEMRQSPEPMESAEGAEAVDTPFFRSPRDTTKRQSPDDDKMTLHLQTNGSQSTPFERMKREFNNIEYTALSLSDEWPEHAPVNAIDEEEKAEEIRKRPTRKQMFGKPATYSRLASNLTKSTRGATPGTSFAKSDTATAADDSDDNATQRRTRSPRKKDYAALPALEQSVKECATLDEFLGKPANPMMCWYKGQLAYRDGTRDRQGRLPRGKEYYVVTL</sequence>
<keyword evidence="4 5" id="KW-0238">DNA-binding</keyword>
<feature type="compositionally biased region" description="Polar residues" evidence="7">
    <location>
        <begin position="1579"/>
        <end position="1589"/>
    </location>
</feature>
<feature type="region of interest" description="Disordered" evidence="7">
    <location>
        <begin position="1622"/>
        <end position="1692"/>
    </location>
</feature>
<feature type="region of interest" description="Disordered" evidence="7">
    <location>
        <begin position="1"/>
        <end position="49"/>
    </location>
</feature>
<evidence type="ECO:0000313" key="10">
    <source>
        <dbReference type="EMBL" id="KAK5697338.1"/>
    </source>
</evidence>
<dbReference type="GO" id="GO:0043565">
    <property type="term" value="F:sequence-specific DNA binding"/>
    <property type="evidence" value="ECO:0007669"/>
    <property type="project" value="InterPro"/>
</dbReference>
<feature type="DNA-binding region" description="Fork-head" evidence="5">
    <location>
        <begin position="1245"/>
        <end position="1329"/>
    </location>
</feature>
<feature type="compositionally biased region" description="Polar residues" evidence="7">
    <location>
        <begin position="1027"/>
        <end position="1048"/>
    </location>
</feature>
<dbReference type="Pfam" id="PF00250">
    <property type="entry name" value="Forkhead"/>
    <property type="match status" value="1"/>
</dbReference>
<feature type="compositionally biased region" description="Acidic residues" evidence="7">
    <location>
        <begin position="1391"/>
        <end position="1401"/>
    </location>
</feature>
<feature type="region of interest" description="Disordered" evidence="7">
    <location>
        <begin position="686"/>
        <end position="711"/>
    </location>
</feature>
<feature type="compositionally biased region" description="Basic and acidic residues" evidence="7">
    <location>
        <begin position="122"/>
        <end position="138"/>
    </location>
</feature>
<evidence type="ECO:0000256" key="5">
    <source>
        <dbReference type="PROSITE-ProRule" id="PRU00089"/>
    </source>
</evidence>
<evidence type="ECO:0000256" key="7">
    <source>
        <dbReference type="SAM" id="MobiDB-lite"/>
    </source>
</evidence>
<dbReference type="InterPro" id="IPR036390">
    <property type="entry name" value="WH_DNA-bd_sf"/>
</dbReference>
<feature type="compositionally biased region" description="Low complexity" evidence="7">
    <location>
        <begin position="985"/>
        <end position="995"/>
    </location>
</feature>
<feature type="region of interest" description="Disordered" evidence="7">
    <location>
        <begin position="1532"/>
        <end position="1592"/>
    </location>
</feature>
<dbReference type="InterPro" id="IPR013083">
    <property type="entry name" value="Znf_RING/FYVE/PHD"/>
</dbReference>
<dbReference type="CDD" id="cd15489">
    <property type="entry name" value="PHD_SF"/>
    <property type="match status" value="1"/>
</dbReference>
<keyword evidence="2 6" id="KW-0863">Zinc-finger</keyword>
<feature type="compositionally biased region" description="Basic and acidic residues" evidence="7">
    <location>
        <begin position="72"/>
        <end position="101"/>
    </location>
</feature>
<dbReference type="Proteomes" id="UP001310594">
    <property type="component" value="Unassembled WGS sequence"/>
</dbReference>
<feature type="region of interest" description="Disordered" evidence="7">
    <location>
        <begin position="1358"/>
        <end position="1518"/>
    </location>
</feature>
<evidence type="ECO:0000256" key="1">
    <source>
        <dbReference type="ARBA" id="ARBA00022723"/>
    </source>
</evidence>
<feature type="compositionally biased region" description="Polar residues" evidence="7">
    <location>
        <begin position="1207"/>
        <end position="1217"/>
    </location>
</feature>
<feature type="domain" description="PHD-type" evidence="8">
    <location>
        <begin position="553"/>
        <end position="605"/>
    </location>
</feature>
<feature type="region of interest" description="Disordered" evidence="7">
    <location>
        <begin position="804"/>
        <end position="824"/>
    </location>
</feature>
<name>A0AAN7ZZZ1_9PEZI</name>
<feature type="compositionally biased region" description="Low complexity" evidence="7">
    <location>
        <begin position="1663"/>
        <end position="1674"/>
    </location>
</feature>
<dbReference type="InterPro" id="IPR019786">
    <property type="entry name" value="Zinc_finger_PHD-type_CS"/>
</dbReference>
<feature type="region of interest" description="Disordered" evidence="7">
    <location>
        <begin position="346"/>
        <end position="370"/>
    </location>
</feature>
<feature type="compositionally biased region" description="Low complexity" evidence="7">
    <location>
        <begin position="1195"/>
        <end position="1206"/>
    </location>
</feature>